<dbReference type="InterPro" id="IPR009409">
    <property type="entry name" value="DUF1059"/>
</dbReference>
<evidence type="ECO:0000313" key="1">
    <source>
        <dbReference type="EMBL" id="AHY47779.1"/>
    </source>
</evidence>
<dbReference type="STRING" id="42256.RradSPS_2496"/>
<dbReference type="KEGG" id="rrd:RradSPS_2496"/>
<reference evidence="2" key="2">
    <citation type="submission" date="2023-11" db="EMBL/GenBank/DDBJ databases">
        <title>MicrobeMod: A computational toolkit for identifying prokaryotic methylation and restriction-modification with nanopore sequencing.</title>
        <authorList>
            <person name="Crits-Christoph A."/>
            <person name="Kang S.C."/>
            <person name="Lee H."/>
            <person name="Ostrov N."/>
        </authorList>
    </citation>
    <scope>NUCLEOTIDE SEQUENCE</scope>
    <source>
        <strain evidence="2">ATCC 51242</strain>
    </source>
</reference>
<dbReference type="AlphaFoldDB" id="A0A023X6T3"/>
<reference evidence="1 3" key="1">
    <citation type="submission" date="2014-03" db="EMBL/GenBank/DDBJ databases">
        <title>Complete genome sequence of the Radio-Resistant Rubrobacter radiotolerans RSPS-4.</title>
        <authorList>
            <person name="Egas C.C."/>
            <person name="Barroso C.C."/>
            <person name="Froufe H.J.C."/>
            <person name="Pacheco J.J."/>
            <person name="Albuquerque L.L."/>
            <person name="da Costa M.M.S."/>
        </authorList>
    </citation>
    <scope>NUCLEOTIDE SEQUENCE [LARGE SCALE GENOMIC DNA]</scope>
    <source>
        <strain evidence="1 3">RSPS-4</strain>
    </source>
</reference>
<name>A0A023X6T3_RUBRA</name>
<keyword evidence="3" id="KW-1185">Reference proteome</keyword>
<gene>
    <name evidence="1" type="ORF">RradSPS_2496</name>
    <name evidence="2" type="ORF">SIL72_00110</name>
</gene>
<dbReference type="Pfam" id="PF06348">
    <property type="entry name" value="DUF1059"/>
    <property type="match status" value="1"/>
</dbReference>
<sequence>MRAMLCYCHRHLEAEDDEALLAALRDHLRTDHPEVTLGGEQLRQVVRAKAYDLEYVSVYGAGGGPDEEFGPEPY</sequence>
<evidence type="ECO:0000313" key="3">
    <source>
        <dbReference type="Proteomes" id="UP000025229"/>
    </source>
</evidence>
<organism evidence="1 3">
    <name type="scientific">Rubrobacter radiotolerans</name>
    <name type="common">Arthrobacter radiotolerans</name>
    <dbReference type="NCBI Taxonomy" id="42256"/>
    <lineage>
        <taxon>Bacteria</taxon>
        <taxon>Bacillati</taxon>
        <taxon>Actinomycetota</taxon>
        <taxon>Rubrobacteria</taxon>
        <taxon>Rubrobacterales</taxon>
        <taxon>Rubrobacteraceae</taxon>
        <taxon>Rubrobacter</taxon>
    </lineage>
</organism>
<evidence type="ECO:0000313" key="2">
    <source>
        <dbReference type="EMBL" id="MDX5892418.1"/>
    </source>
</evidence>
<proteinExistence type="predicted"/>
<dbReference type="RefSeq" id="WP_038683072.1">
    <property type="nucleotide sequence ID" value="NZ_CP007514.1"/>
</dbReference>
<dbReference type="EMBL" id="CP007514">
    <property type="protein sequence ID" value="AHY47779.1"/>
    <property type="molecule type" value="Genomic_DNA"/>
</dbReference>
<accession>A0A023X6T3</accession>
<dbReference type="HOGENOM" id="CLU_2685563_0_0_11"/>
<protein>
    <submittedName>
        <fullName evidence="2">DUF1059 domain-containing protein</fullName>
    </submittedName>
</protein>
<dbReference type="Proteomes" id="UP000025229">
    <property type="component" value="Chromosome"/>
</dbReference>
<dbReference type="EMBL" id="JAWXXX010000001">
    <property type="protein sequence ID" value="MDX5892418.1"/>
    <property type="molecule type" value="Genomic_DNA"/>
</dbReference>
<dbReference type="Proteomes" id="UP001281130">
    <property type="component" value="Unassembled WGS sequence"/>
</dbReference>